<gene>
    <name evidence="3" type="ORF">QRB35_27970</name>
</gene>
<evidence type="ECO:0000259" key="2">
    <source>
        <dbReference type="PROSITE" id="PS50943"/>
    </source>
</evidence>
<dbReference type="RefSeq" id="WP_069954303.1">
    <property type="nucleotide sequence ID" value="NZ_CP012886.2"/>
</dbReference>
<dbReference type="Gene3D" id="1.10.260.40">
    <property type="entry name" value="lambda repressor-like DNA-binding domains"/>
    <property type="match status" value="1"/>
</dbReference>
<dbReference type="CDD" id="cd00093">
    <property type="entry name" value="HTH_XRE"/>
    <property type="match status" value="1"/>
</dbReference>
<dbReference type="SUPFAM" id="SSF47413">
    <property type="entry name" value="lambda repressor-like DNA-binding domains"/>
    <property type="match status" value="1"/>
</dbReference>
<protein>
    <submittedName>
        <fullName evidence="3">Helix-turn-helix transcriptional regulator</fullName>
    </submittedName>
</protein>
<sequence length="231" mass="26024">MTTTHTKMLREALMVALRNSSLPLSTDDVAALMPWTIERREEDCRTWCQRDWPDANKYRRVVECHTAWHLVEFAHTSSQVYRHLRALEKAGRVERRRGFDSDRRVYWAVLDDVDATREIAVLEQLWGMPPNGRGGAESAAGVMSGRRQKRNSSSGSPMGERLRSLRQQRGLTIERAAAKAGITSNTLMKLETATQPNPRLSTLLNLMHAYGLQSLDALVGPSAAVRIGRND</sequence>
<feature type="domain" description="HTH cro/C1-type" evidence="2">
    <location>
        <begin position="162"/>
        <end position="218"/>
    </location>
</feature>
<dbReference type="InterPro" id="IPR036390">
    <property type="entry name" value="WH_DNA-bd_sf"/>
</dbReference>
<evidence type="ECO:0000313" key="3">
    <source>
        <dbReference type="EMBL" id="MDM3929821.1"/>
    </source>
</evidence>
<reference evidence="4" key="1">
    <citation type="submission" date="2023-06" db="EMBL/GenBank/DDBJ databases">
        <title>Itaconate inhibition of nontuberculous mycobacteria.</title>
        <authorList>
            <person name="Spilker T."/>
        </authorList>
    </citation>
    <scope>NUCLEOTIDE SEQUENCE [LARGE SCALE GENOMIC DNA]</scope>
    <source>
        <strain evidence="4">FLAC1071</strain>
    </source>
</reference>
<reference evidence="3 4" key="2">
    <citation type="submission" date="2023-06" db="EMBL/GenBank/DDBJ databases">
        <title>Itaconate inhibition of nontuberculous mycobacteria.</title>
        <authorList>
            <person name="Breen P."/>
            <person name="Zimbric M."/>
            <person name="Caverly L."/>
        </authorList>
    </citation>
    <scope>NUCLEOTIDE SEQUENCE [LARGE SCALE GENOMIC DNA]</scope>
    <source>
        <strain evidence="3 4">FLAC1071</strain>
    </source>
</reference>
<dbReference type="SMART" id="SM00530">
    <property type="entry name" value="HTH_XRE"/>
    <property type="match status" value="1"/>
</dbReference>
<feature type="region of interest" description="Disordered" evidence="1">
    <location>
        <begin position="132"/>
        <end position="162"/>
    </location>
</feature>
<keyword evidence="4" id="KW-1185">Reference proteome</keyword>
<evidence type="ECO:0000256" key="1">
    <source>
        <dbReference type="SAM" id="MobiDB-lite"/>
    </source>
</evidence>
<dbReference type="InterPro" id="IPR001387">
    <property type="entry name" value="Cro/C1-type_HTH"/>
</dbReference>
<name>A0ABT7P962_MYCIT</name>
<accession>A0ABT7P962</accession>
<proteinExistence type="predicted"/>
<organism evidence="3 4">
    <name type="scientific">Mycobacterium intracellulare subsp. chimaera</name>
    <dbReference type="NCBI Taxonomy" id="222805"/>
    <lineage>
        <taxon>Bacteria</taxon>
        <taxon>Bacillati</taxon>
        <taxon>Actinomycetota</taxon>
        <taxon>Actinomycetes</taxon>
        <taxon>Mycobacteriales</taxon>
        <taxon>Mycobacteriaceae</taxon>
        <taxon>Mycobacterium</taxon>
        <taxon>Mycobacterium avium complex (MAC)</taxon>
    </lineage>
</organism>
<dbReference type="Proteomes" id="UP001529272">
    <property type="component" value="Unassembled WGS sequence"/>
</dbReference>
<dbReference type="EMBL" id="JASZZX010000048">
    <property type="protein sequence ID" value="MDM3929821.1"/>
    <property type="molecule type" value="Genomic_DNA"/>
</dbReference>
<dbReference type="SUPFAM" id="SSF46785">
    <property type="entry name" value="Winged helix' DNA-binding domain"/>
    <property type="match status" value="1"/>
</dbReference>
<dbReference type="InterPro" id="IPR010982">
    <property type="entry name" value="Lambda_DNA-bd_dom_sf"/>
</dbReference>
<dbReference type="PROSITE" id="PS50943">
    <property type="entry name" value="HTH_CROC1"/>
    <property type="match status" value="1"/>
</dbReference>
<evidence type="ECO:0000313" key="4">
    <source>
        <dbReference type="Proteomes" id="UP001529272"/>
    </source>
</evidence>
<comment type="caution">
    <text evidence="3">The sequence shown here is derived from an EMBL/GenBank/DDBJ whole genome shotgun (WGS) entry which is preliminary data.</text>
</comment>
<dbReference type="Pfam" id="PF13560">
    <property type="entry name" value="HTH_31"/>
    <property type="match status" value="1"/>
</dbReference>